<dbReference type="RefSeq" id="XP_022506176.1">
    <property type="nucleotide sequence ID" value="XM_022661506.1"/>
</dbReference>
<keyword evidence="1" id="KW-0812">Transmembrane</keyword>
<feature type="transmembrane region" description="Helical" evidence="1">
    <location>
        <begin position="182"/>
        <end position="206"/>
    </location>
</feature>
<accession>A0A177EQE6</accession>
<dbReference type="AlphaFoldDB" id="A0A177EQE6"/>
<evidence type="ECO:0000313" key="3">
    <source>
        <dbReference type="Proteomes" id="UP000077002"/>
    </source>
</evidence>
<sequence length="449" mass="50160">MAMINEAAPLLPKWHSATNSNAVNKNDSTDTLPSGIASGILRHYHLYCHRLSLFSSALRLTLRLLRGKDKRLDRDTVWELRWIAWYFSLATVSAVLQAYILPKFNLSVYAKFAISVGVSELVNSFVELGIGRHVRAVGAALTTHIFEHVFGWVGEKSEETSRRRCLALVKESLRKSDGLGNFLFAATKGIQVSVSVLVGVCCAVWSRLGVWSFPLSVFVTLAFVGGLAVTQWSLSWKNTESLNEARSTLNQEIIQRQAQSSQAEAPLPNLEAGRNIDGSIDAEAALGLATVHKLVADHDLSTSLKNYLKLAQRQAVIEVVRRHLLQVLVFTVLAFTHDISLCVRLWRDCQALDGVFQKFINSIAQQSVVREATTLDQALLSLNQGYKFMEKAEYTFWEEVRCEIWEILRQIGTGVCARWSKRLLSRRGPPRLPRPGYGVAGVLRRSLTI</sequence>
<proteinExistence type="predicted"/>
<evidence type="ECO:0000313" key="2">
    <source>
        <dbReference type="EMBL" id="OAG34224.1"/>
    </source>
</evidence>
<evidence type="ECO:0000256" key="1">
    <source>
        <dbReference type="SAM" id="Phobius"/>
    </source>
</evidence>
<keyword evidence="3" id="KW-1185">Reference proteome</keyword>
<feature type="transmembrane region" description="Helical" evidence="1">
    <location>
        <begin position="212"/>
        <end position="234"/>
    </location>
</feature>
<dbReference type="GeneID" id="34606709"/>
<gene>
    <name evidence="2" type="ORF">AYO21_11620</name>
</gene>
<feature type="transmembrane region" description="Helical" evidence="1">
    <location>
        <begin position="83"/>
        <end position="102"/>
    </location>
</feature>
<keyword evidence="1" id="KW-1133">Transmembrane helix</keyword>
<dbReference type="EMBL" id="LVKK01000171">
    <property type="protein sequence ID" value="OAG34224.1"/>
    <property type="molecule type" value="Genomic_DNA"/>
</dbReference>
<protein>
    <submittedName>
        <fullName evidence="2">Uncharacterized protein</fullName>
    </submittedName>
</protein>
<dbReference type="Proteomes" id="UP000077002">
    <property type="component" value="Unassembled WGS sequence"/>
</dbReference>
<comment type="caution">
    <text evidence="2">The sequence shown here is derived from an EMBL/GenBank/DDBJ whole genome shotgun (WGS) entry which is preliminary data.</text>
</comment>
<keyword evidence="1" id="KW-0472">Membrane</keyword>
<reference evidence="2 3" key="1">
    <citation type="submission" date="2016-03" db="EMBL/GenBank/DDBJ databases">
        <title>Draft genome sequence of the Fonsecaea monophora CBS 269.37.</title>
        <authorList>
            <person name="Bombassaro A."/>
            <person name="Vinicius W.A."/>
            <person name="De Hoog S."/>
            <person name="Sun J."/>
            <person name="Souza E.M."/>
            <person name="Raittz R.T."/>
            <person name="Costa F."/>
            <person name="Leao A.C."/>
            <person name="Tadra-Sfeir M.Z."/>
            <person name="Baura V."/>
            <person name="Balsanelli E."/>
            <person name="Pedrosa F.O."/>
            <person name="Moreno L.F."/>
            <person name="Steffens M.B."/>
            <person name="Xi L."/>
            <person name="Bocca A.L."/>
            <person name="Felipe M.S."/>
            <person name="Teixeira M."/>
            <person name="Telles Filho F.Q."/>
            <person name="Azevedo C.M."/>
            <person name="Gomes R."/>
            <person name="Vicente V.A."/>
        </authorList>
    </citation>
    <scope>NUCLEOTIDE SEQUENCE [LARGE SCALE GENOMIC DNA]</scope>
    <source>
        <strain evidence="2 3">CBS 269.37</strain>
    </source>
</reference>
<organism evidence="2 3">
    <name type="scientific">Fonsecaea monophora</name>
    <dbReference type="NCBI Taxonomy" id="254056"/>
    <lineage>
        <taxon>Eukaryota</taxon>
        <taxon>Fungi</taxon>
        <taxon>Dikarya</taxon>
        <taxon>Ascomycota</taxon>
        <taxon>Pezizomycotina</taxon>
        <taxon>Eurotiomycetes</taxon>
        <taxon>Chaetothyriomycetidae</taxon>
        <taxon>Chaetothyriales</taxon>
        <taxon>Herpotrichiellaceae</taxon>
        <taxon>Fonsecaea</taxon>
    </lineage>
</organism>
<name>A0A177EQE6_9EURO</name>